<dbReference type="Proteomes" id="UP001283361">
    <property type="component" value="Unassembled WGS sequence"/>
</dbReference>
<accession>A0AAE0YCQ2</accession>
<comment type="caution">
    <text evidence="1">The sequence shown here is derived from an EMBL/GenBank/DDBJ whole genome shotgun (WGS) entry which is preliminary data.</text>
</comment>
<name>A0AAE0YCQ2_9GAST</name>
<organism evidence="1 2">
    <name type="scientific">Elysia crispata</name>
    <name type="common">lettuce slug</name>
    <dbReference type="NCBI Taxonomy" id="231223"/>
    <lineage>
        <taxon>Eukaryota</taxon>
        <taxon>Metazoa</taxon>
        <taxon>Spiralia</taxon>
        <taxon>Lophotrochozoa</taxon>
        <taxon>Mollusca</taxon>
        <taxon>Gastropoda</taxon>
        <taxon>Heterobranchia</taxon>
        <taxon>Euthyneura</taxon>
        <taxon>Panpulmonata</taxon>
        <taxon>Sacoglossa</taxon>
        <taxon>Placobranchoidea</taxon>
        <taxon>Plakobranchidae</taxon>
        <taxon>Elysia</taxon>
    </lineage>
</organism>
<evidence type="ECO:0000313" key="2">
    <source>
        <dbReference type="Proteomes" id="UP001283361"/>
    </source>
</evidence>
<keyword evidence="2" id="KW-1185">Reference proteome</keyword>
<gene>
    <name evidence="1" type="ORF">RRG08_005742</name>
</gene>
<protein>
    <submittedName>
        <fullName evidence="1">Uncharacterized protein</fullName>
    </submittedName>
</protein>
<sequence length="182" mass="19647">MTIATPAQVVTTAADRGSTSSGIFVQQIATGYSTRPSSKNLDSAVAGVGIVDYKGLEYYMSARNVRSASSGCREQLTPSDWEAQACLLTSTRTRAVTGTRAARRQAVATLYYAHCTRSLLVAFNARATLLHNCIHSRLHCPSTGRWEKLSILNPGLQPPGTLAPSVWRSNCVFLPDKAIDMI</sequence>
<dbReference type="AlphaFoldDB" id="A0AAE0YCQ2"/>
<reference evidence="1" key="1">
    <citation type="journal article" date="2023" name="G3 (Bethesda)">
        <title>A reference genome for the long-term kleptoplast-retaining sea slug Elysia crispata morphotype clarki.</title>
        <authorList>
            <person name="Eastman K.E."/>
            <person name="Pendleton A.L."/>
            <person name="Shaikh M.A."/>
            <person name="Suttiyut T."/>
            <person name="Ogas R."/>
            <person name="Tomko P."/>
            <person name="Gavelis G."/>
            <person name="Widhalm J.R."/>
            <person name="Wisecaver J.H."/>
        </authorList>
    </citation>
    <scope>NUCLEOTIDE SEQUENCE</scope>
    <source>
        <strain evidence="1">ECLA1</strain>
    </source>
</reference>
<evidence type="ECO:0000313" key="1">
    <source>
        <dbReference type="EMBL" id="KAK3741052.1"/>
    </source>
</evidence>
<proteinExistence type="predicted"/>
<dbReference type="EMBL" id="JAWDGP010006450">
    <property type="protein sequence ID" value="KAK3741052.1"/>
    <property type="molecule type" value="Genomic_DNA"/>
</dbReference>